<dbReference type="RefSeq" id="XP_022461069.1">
    <property type="nucleotide sequence ID" value="XM_022606214.1"/>
</dbReference>
<keyword evidence="5" id="KW-1185">Reference proteome</keyword>
<dbReference type="Proteomes" id="UP000019384">
    <property type="component" value="Unassembled WGS sequence"/>
</dbReference>
<dbReference type="PROSITE" id="PS50090">
    <property type="entry name" value="MYB_LIKE"/>
    <property type="match status" value="1"/>
</dbReference>
<reference evidence="4" key="2">
    <citation type="submission" date="2014-02" db="EMBL/GenBank/DDBJ databases">
        <title>Complete DNA sequence of /Kuraishia capsulata/ illustrates novel genomic features among budding yeasts (/Saccharomycotina/).</title>
        <authorList>
            <person name="Morales L."/>
            <person name="Noel B."/>
            <person name="Porcel B."/>
            <person name="Marcet-Houben M."/>
            <person name="Hullo M-F."/>
            <person name="Sacerdot C."/>
            <person name="Tekaia F."/>
            <person name="Leh-Louis V."/>
            <person name="Despons L."/>
            <person name="Khanna V."/>
            <person name="Aury J-M."/>
            <person name="Barbe V."/>
            <person name="Couloux A."/>
            <person name="Labadie K."/>
            <person name="Pelletier E."/>
            <person name="Souciet J-L."/>
            <person name="Boekhout T."/>
            <person name="Gabaldon T."/>
            <person name="Wincker P."/>
            <person name="Dujon B."/>
        </authorList>
    </citation>
    <scope>NUCLEOTIDE SEQUENCE</scope>
    <source>
        <strain evidence="4">CBS 1993</strain>
    </source>
</reference>
<feature type="region of interest" description="Disordered" evidence="2">
    <location>
        <begin position="167"/>
        <end position="256"/>
    </location>
</feature>
<evidence type="ECO:0000313" key="5">
    <source>
        <dbReference type="Proteomes" id="UP000019384"/>
    </source>
</evidence>
<dbReference type="GeneID" id="34522457"/>
<dbReference type="SMART" id="SM00717">
    <property type="entry name" value="SANT"/>
    <property type="match status" value="1"/>
</dbReference>
<dbReference type="Pfam" id="PF13837">
    <property type="entry name" value="Myb_DNA-bind_4"/>
    <property type="match status" value="1"/>
</dbReference>
<protein>
    <recommendedName>
        <fullName evidence="3">Myb-like domain-containing protein</fullName>
    </recommendedName>
</protein>
<evidence type="ECO:0000313" key="4">
    <source>
        <dbReference type="EMBL" id="CDK29080.1"/>
    </source>
</evidence>
<evidence type="ECO:0000256" key="2">
    <source>
        <dbReference type="SAM" id="MobiDB-lite"/>
    </source>
</evidence>
<feature type="coiled-coil region" evidence="1">
    <location>
        <begin position="298"/>
        <end position="347"/>
    </location>
</feature>
<keyword evidence="1" id="KW-0175">Coiled coil</keyword>
<dbReference type="AlphaFoldDB" id="W6MXL1"/>
<feature type="compositionally biased region" description="Low complexity" evidence="2">
    <location>
        <begin position="185"/>
        <end position="199"/>
    </location>
</feature>
<dbReference type="CDD" id="cd00167">
    <property type="entry name" value="SANT"/>
    <property type="match status" value="1"/>
</dbReference>
<dbReference type="SUPFAM" id="SSF46689">
    <property type="entry name" value="Homeodomain-like"/>
    <property type="match status" value="1"/>
</dbReference>
<evidence type="ECO:0000259" key="3">
    <source>
        <dbReference type="PROSITE" id="PS50090"/>
    </source>
</evidence>
<dbReference type="Gene3D" id="1.10.10.60">
    <property type="entry name" value="Homeodomain-like"/>
    <property type="match status" value="1"/>
</dbReference>
<sequence length="434" mass="47818">MTSNHRPLTSENLQKNNNSLTTADGSAQTTIYSAESGSTIVAPSTPENFNSKSTVRYARLNWSSEEDLLLLQNVISNREKLNENGSRTGKFWELIASEFSMSRSLSRSDRQCKDRFYVLFRRPYYTHKGKHLRPIDVQIEQHLAEARNLFAVDDGIKILTKGASLSGQSSETSVMGMGEPLVPPNSASYSGEGSDSSNAKRSADFEMPLEPLPTRRKLNSSLDMSDDSSFEDRHLDADSALRRGPPRRLSPLSEFARSVRDASDQLQREFNRKDIDSKQAISLIGPIAESLSSIGADVEDMKEQASDVNARIDAVKQTMLDSLEDLRRELEERDQRIFEELKAIKQKMALYAGSGSALPPPSRSSSVSLSIQKMDSNFGNFPILPGAAEGFQQQQQQQHLYGQLQPNAFSSSSRNIGPSGTMGPLDGDGGNNAG</sequence>
<dbReference type="InterPro" id="IPR009057">
    <property type="entry name" value="Homeodomain-like_sf"/>
</dbReference>
<name>W6MXL1_9ASCO</name>
<feature type="region of interest" description="Disordered" evidence="2">
    <location>
        <begin position="385"/>
        <end position="434"/>
    </location>
</feature>
<dbReference type="HOGENOM" id="CLU_631711_0_0_1"/>
<accession>W6MXL1</accession>
<gene>
    <name evidence="4" type="ORF">KUCA_T00005067001</name>
</gene>
<reference evidence="4" key="1">
    <citation type="submission" date="2013-12" db="EMBL/GenBank/DDBJ databases">
        <authorList>
            <person name="Genoscope - CEA"/>
        </authorList>
    </citation>
    <scope>NUCLEOTIDE SEQUENCE</scope>
    <source>
        <strain evidence="4">CBS 1993</strain>
    </source>
</reference>
<feature type="compositionally biased region" description="Polar residues" evidence="2">
    <location>
        <begin position="404"/>
        <end position="418"/>
    </location>
</feature>
<organism evidence="4 5">
    <name type="scientific">Kuraishia capsulata CBS 1993</name>
    <dbReference type="NCBI Taxonomy" id="1382522"/>
    <lineage>
        <taxon>Eukaryota</taxon>
        <taxon>Fungi</taxon>
        <taxon>Dikarya</taxon>
        <taxon>Ascomycota</taxon>
        <taxon>Saccharomycotina</taxon>
        <taxon>Pichiomycetes</taxon>
        <taxon>Pichiales</taxon>
        <taxon>Pichiaceae</taxon>
        <taxon>Kuraishia</taxon>
    </lineage>
</organism>
<feature type="compositionally biased region" description="Basic and acidic residues" evidence="2">
    <location>
        <begin position="230"/>
        <end position="241"/>
    </location>
</feature>
<evidence type="ECO:0000256" key="1">
    <source>
        <dbReference type="SAM" id="Coils"/>
    </source>
</evidence>
<proteinExistence type="predicted"/>
<feature type="region of interest" description="Disordered" evidence="2">
    <location>
        <begin position="1"/>
        <end position="23"/>
    </location>
</feature>
<dbReference type="InterPro" id="IPR044822">
    <property type="entry name" value="Myb_DNA-bind_4"/>
</dbReference>
<dbReference type="EMBL" id="HG793130">
    <property type="protein sequence ID" value="CDK29080.1"/>
    <property type="molecule type" value="Genomic_DNA"/>
</dbReference>
<dbReference type="InterPro" id="IPR001005">
    <property type="entry name" value="SANT/Myb"/>
</dbReference>
<feature type="domain" description="Myb-like" evidence="3">
    <location>
        <begin position="54"/>
        <end position="120"/>
    </location>
</feature>